<dbReference type="PANTHER" id="PTHR43649:SF29">
    <property type="entry name" value="OSMOPROTECTIVE COMPOUNDS-BINDING PROTEIN GGTB"/>
    <property type="match status" value="1"/>
</dbReference>
<keyword evidence="3" id="KW-0732">Signal</keyword>
<evidence type="ECO:0000313" key="5">
    <source>
        <dbReference type="Proteomes" id="UP000579153"/>
    </source>
</evidence>
<gene>
    <name evidence="4" type="ORF">HD596_000400</name>
</gene>
<evidence type="ECO:0000256" key="1">
    <source>
        <dbReference type="ARBA" id="ARBA00008520"/>
    </source>
</evidence>
<dbReference type="SUPFAM" id="SSF53850">
    <property type="entry name" value="Periplasmic binding protein-like II"/>
    <property type="match status" value="1"/>
</dbReference>
<dbReference type="Proteomes" id="UP000579153">
    <property type="component" value="Unassembled WGS sequence"/>
</dbReference>
<name>A0A7W9FXZ5_9ACTN</name>
<evidence type="ECO:0000256" key="2">
    <source>
        <dbReference type="ARBA" id="ARBA00022448"/>
    </source>
</evidence>
<dbReference type="InterPro" id="IPR050490">
    <property type="entry name" value="Bact_solute-bd_prot1"/>
</dbReference>
<dbReference type="InterPro" id="IPR006311">
    <property type="entry name" value="TAT_signal"/>
</dbReference>
<organism evidence="4 5">
    <name type="scientific">Nonomuraea jabiensis</name>
    <dbReference type="NCBI Taxonomy" id="882448"/>
    <lineage>
        <taxon>Bacteria</taxon>
        <taxon>Bacillati</taxon>
        <taxon>Actinomycetota</taxon>
        <taxon>Actinomycetes</taxon>
        <taxon>Streptosporangiales</taxon>
        <taxon>Streptosporangiaceae</taxon>
        <taxon>Nonomuraea</taxon>
    </lineage>
</organism>
<evidence type="ECO:0000313" key="4">
    <source>
        <dbReference type="EMBL" id="MBB5773644.1"/>
    </source>
</evidence>
<dbReference type="AlphaFoldDB" id="A0A7W9FXZ5"/>
<comment type="similarity">
    <text evidence="1">Belongs to the bacterial solute-binding protein 1 family.</text>
</comment>
<dbReference type="Pfam" id="PF01547">
    <property type="entry name" value="SBP_bac_1"/>
    <property type="match status" value="1"/>
</dbReference>
<feature type="chain" id="PRO_5038733166" evidence="3">
    <location>
        <begin position="26"/>
        <end position="441"/>
    </location>
</feature>
<keyword evidence="5" id="KW-1185">Reference proteome</keyword>
<reference evidence="4 5" key="1">
    <citation type="submission" date="2020-08" db="EMBL/GenBank/DDBJ databases">
        <title>Sequencing the genomes of 1000 actinobacteria strains.</title>
        <authorList>
            <person name="Klenk H.-P."/>
        </authorList>
    </citation>
    <scope>NUCLEOTIDE SEQUENCE [LARGE SCALE GENOMIC DNA]</scope>
    <source>
        <strain evidence="4 5">DSM 45507</strain>
    </source>
</reference>
<dbReference type="EMBL" id="JACHMB010000001">
    <property type="protein sequence ID" value="MBB5773644.1"/>
    <property type="molecule type" value="Genomic_DNA"/>
</dbReference>
<keyword evidence="2" id="KW-0813">Transport</keyword>
<dbReference type="Gene3D" id="3.40.190.10">
    <property type="entry name" value="Periplasmic binding protein-like II"/>
    <property type="match status" value="2"/>
</dbReference>
<comment type="caution">
    <text evidence="4">The sequence shown here is derived from an EMBL/GenBank/DDBJ whole genome shotgun (WGS) entry which is preliminary data.</text>
</comment>
<dbReference type="InterPro" id="IPR006059">
    <property type="entry name" value="SBP"/>
</dbReference>
<feature type="signal peptide" evidence="3">
    <location>
        <begin position="1"/>
        <end position="25"/>
    </location>
</feature>
<dbReference type="RefSeq" id="WP_185067598.1">
    <property type="nucleotide sequence ID" value="NZ_JACHMB010000001.1"/>
</dbReference>
<evidence type="ECO:0000256" key="3">
    <source>
        <dbReference type="SAM" id="SignalP"/>
    </source>
</evidence>
<dbReference type="PANTHER" id="PTHR43649">
    <property type="entry name" value="ARABINOSE-BINDING PROTEIN-RELATED"/>
    <property type="match status" value="1"/>
</dbReference>
<dbReference type="PROSITE" id="PS51257">
    <property type="entry name" value="PROKAR_LIPOPROTEIN"/>
    <property type="match status" value="1"/>
</dbReference>
<dbReference type="PROSITE" id="PS51318">
    <property type="entry name" value="TAT"/>
    <property type="match status" value="1"/>
</dbReference>
<accession>A0A7W9FXZ5</accession>
<protein>
    <submittedName>
        <fullName evidence="4">Raffinose/stachyose/melibiose transport system substrate-binding protein</fullName>
    </submittedName>
</protein>
<proteinExistence type="inferred from homology"/>
<sequence>MKTRRLFRGAAAATCGALLLAGCSAGNPGTSSATAGPVTTTWPDPGAGLQGVTLTLWMSTQTAAMADNVIKSFEAKTGAKINKVVIPDVYETNAPTKLATGAKPDLATWQPTGSMLALLKPSTALQSLDGAPWLAKQTPAIQKLGLVNGHHYAAFVNVPSVLGVFYNKSVFQKAGITSPPKNFNELLADAQKIKAKGVAPFFGAAGDQWPTQWWPQVLLAEASKKGLWERVSQNKEKFTDPEILGAVRQFQDMVKQGLFNKDDKTSKYTESGPALLKGEAAMVLQLTSFASLMQSTADTATIDREIGWFPISKDGNIATSVPGGDNALVAFKTGDPKREAGARQFLRFWLETYYPDYVKAAGTVSIEPAVPTPPGVPEVVKQATAALDDAAGSMQQNAAVNPDFYVNLANMVNGTMTPEQVTSTTQSQFAQLAQALGIQGF</sequence>